<comment type="caution">
    <text evidence="1">The sequence shown here is derived from an EMBL/GenBank/DDBJ whole genome shotgun (WGS) entry which is preliminary data.</text>
</comment>
<gene>
    <name evidence="1" type="ORF">L1987_46382</name>
</gene>
<evidence type="ECO:0000313" key="2">
    <source>
        <dbReference type="Proteomes" id="UP001056120"/>
    </source>
</evidence>
<evidence type="ECO:0000313" key="1">
    <source>
        <dbReference type="EMBL" id="KAI3776596.1"/>
    </source>
</evidence>
<keyword evidence="2" id="KW-1185">Reference proteome</keyword>
<organism evidence="1 2">
    <name type="scientific">Smallanthus sonchifolius</name>
    <dbReference type="NCBI Taxonomy" id="185202"/>
    <lineage>
        <taxon>Eukaryota</taxon>
        <taxon>Viridiplantae</taxon>
        <taxon>Streptophyta</taxon>
        <taxon>Embryophyta</taxon>
        <taxon>Tracheophyta</taxon>
        <taxon>Spermatophyta</taxon>
        <taxon>Magnoliopsida</taxon>
        <taxon>eudicotyledons</taxon>
        <taxon>Gunneridae</taxon>
        <taxon>Pentapetalae</taxon>
        <taxon>asterids</taxon>
        <taxon>campanulids</taxon>
        <taxon>Asterales</taxon>
        <taxon>Asteraceae</taxon>
        <taxon>Asteroideae</taxon>
        <taxon>Heliantheae alliance</taxon>
        <taxon>Millerieae</taxon>
        <taxon>Smallanthus</taxon>
    </lineage>
</organism>
<name>A0ACB9G0J4_9ASTR</name>
<protein>
    <submittedName>
        <fullName evidence="1">Uncharacterized protein</fullName>
    </submittedName>
</protein>
<proteinExistence type="predicted"/>
<sequence length="70" mass="8268">MGIQERFLLILILITGSEGLIQESYPDPRTFPPRHCQWPAERFFRERDEKMKGISVYGEGKAVIRFLWGR</sequence>
<reference evidence="1 2" key="2">
    <citation type="journal article" date="2022" name="Mol. Ecol. Resour.">
        <title>The genomes of chicory, endive, great burdock and yacon provide insights into Asteraceae paleo-polyploidization history and plant inulin production.</title>
        <authorList>
            <person name="Fan W."/>
            <person name="Wang S."/>
            <person name="Wang H."/>
            <person name="Wang A."/>
            <person name="Jiang F."/>
            <person name="Liu H."/>
            <person name="Zhao H."/>
            <person name="Xu D."/>
            <person name="Zhang Y."/>
        </authorList>
    </citation>
    <scope>NUCLEOTIDE SEQUENCE [LARGE SCALE GENOMIC DNA]</scope>
    <source>
        <strain evidence="2">cv. Yunnan</strain>
        <tissue evidence="1">Leaves</tissue>
    </source>
</reference>
<dbReference type="EMBL" id="CM042032">
    <property type="protein sequence ID" value="KAI3776596.1"/>
    <property type="molecule type" value="Genomic_DNA"/>
</dbReference>
<dbReference type="Proteomes" id="UP001056120">
    <property type="component" value="Linkage Group LG15"/>
</dbReference>
<reference evidence="2" key="1">
    <citation type="journal article" date="2022" name="Mol. Ecol. Resour.">
        <title>The genomes of chicory, endive, great burdock and yacon provide insights into Asteraceae palaeo-polyploidization history and plant inulin production.</title>
        <authorList>
            <person name="Fan W."/>
            <person name="Wang S."/>
            <person name="Wang H."/>
            <person name="Wang A."/>
            <person name="Jiang F."/>
            <person name="Liu H."/>
            <person name="Zhao H."/>
            <person name="Xu D."/>
            <person name="Zhang Y."/>
        </authorList>
    </citation>
    <scope>NUCLEOTIDE SEQUENCE [LARGE SCALE GENOMIC DNA]</scope>
    <source>
        <strain evidence="2">cv. Yunnan</strain>
    </source>
</reference>
<accession>A0ACB9G0J4</accession>